<dbReference type="Gene3D" id="2.160.20.110">
    <property type="match status" value="4"/>
</dbReference>
<feature type="signal peptide" evidence="1">
    <location>
        <begin position="1"/>
        <end position="25"/>
    </location>
</feature>
<comment type="caution">
    <text evidence="2">The sequence shown here is derived from an EMBL/GenBank/DDBJ whole genome shotgun (WGS) entry which is preliminary data.</text>
</comment>
<gene>
    <name evidence="2" type="ORF">HMPREF9303_0395</name>
</gene>
<reference evidence="2 3" key="1">
    <citation type="submission" date="2011-02" db="EMBL/GenBank/DDBJ databases">
        <authorList>
            <person name="Durkin A.S."/>
            <person name="Madupu R."/>
            <person name="Torralba M."/>
            <person name="Gillis M."/>
            <person name="Methe B."/>
            <person name="Sutton G."/>
            <person name="Nelson K.E."/>
        </authorList>
    </citation>
    <scope>NUCLEOTIDE SEQUENCE [LARGE SCALE GENOMIC DNA]</scope>
    <source>
        <strain evidence="2 3">CRIS 18C-A</strain>
    </source>
</reference>
<dbReference type="EMBL" id="AEXO01000087">
    <property type="protein sequence ID" value="EGC85942.1"/>
    <property type="molecule type" value="Genomic_DNA"/>
</dbReference>
<feature type="chain" id="PRO_5003251932" description="Peptidase M26" evidence="1">
    <location>
        <begin position="26"/>
        <end position="1443"/>
    </location>
</feature>
<sequence>MKQQNIIQRLSLFLLALVLTMPTWAQGTEVVSIGSKEDWKTFCDRVNKGQTTLNVKLTQDVDLGEEIVMAGTADPSYYNFLYYTGTFDGQGHTLKFNWNAGEDDRIAPFKYVKDATIKNLRTQGKITKKGYGLSGMVYIASGTTTITGCISDVDITGGSDLSGSHAAGMVQAVADGASVHITDCLVKGSITDNAAESERAMAGFVMSNSGTYTLTRCLYVGKNNAANDKYSKTFGETGGYGATFTDCYYLNTCGKAQGDKITEAQLKNGYVAYKLQKGIESQVWGQTLGTDTIPQPTTDATKRVYEVKFTYNGEVKATRYATNGQSIHGGLPTFTAKDLLGTGYNPHHYYAIAFADGFNASTTVTADRQVAISFTEKDCYEITSKADWKAFCALVEDGQTAVDAKMTKDVDLETDITMAGTANKPYAGTFDGQNHTLTVNWDAGSANDVAPFGRVNGATIKNLRTEGSIRSNSFYLSGLIDEAAGGSNTVANCVSAVNITSSYTSDRCRAGGLISYIFPSARVTINDCLVKGSINATTEKGQKGMGGFVYVQNGACIMNNCLYAGTNNADNSNNNCYTFAPTNTSGATTTLNNCYYLNPCGEAQGTQVTAERLKSGEMAKLLQGDRTENVWGQTLGTDTIPQPTDDATKRVYEVKFVYNGEVKATRYANYDGNVGTLPTPQEILGVAYNTANTYKLVFADDFYAEYPIYADRTVAVDVIVNNMCEIATKEDWKKFGYFVRSGEGKLNARLTADIDLGGDILKIGSESTGYSGTFDGQGHTITVDWNGNGGGYIALFPKVTDATIKNLRVTGKMTSDHEPLSVFTLEAGGNTTFSGCVSDVKITNGDKNDTYCAAGMVRAAYSKGKITFKDCIVAGDLNGTTDNSRQGMGGFVCGQADDATCTFDNCLYTGTNNSKGGYTFAPNPTLNNCYYLNAFANVQGTPITAEQLASGEVAHLLQGTRTENVWGQTLGTDLEPLPTTDATKRVYEVKFTYDTYEKTSRYANNGQGIHGTLPTAEELLGAGYNPKLTYALNFGDFTATTPVTADKTVDVGVDVSGIFPIATKDDWKEFCGVVNNGVTAVDAKLTADVNLGTEVVRVGDDYNQYGGTFDGQGHTLSFDWTSQGCPAPFDFVDGATIKNLRTKGKITTSGGEASGLLGNAYGTTTISNCVSDVEITSSIDWDACEAAGLVQTVGYNGKVTVTDCVVKGRITATTEKGRKGMAGFVYELKDGGACTLTNCLYVGKNNGVGDECYTFAPAGITLNNCYYLNACGKAQGDKITEAQLKNGYVAHKLQAGRTDNVWGQTLGTDATPQPTTEKAKHVYKVDFKYMDEVKATRYANSGGRVKLPTAKELLGADYDAQKSYTLTFENGFSETTAINGDITVSVTVNVVTGINGVTNDDSTVRGAVYNLQGVRVAESSDAETLRRLPAGVYIVKGKKFVVR</sequence>
<protein>
    <recommendedName>
        <fullName evidence="4">Peptidase M26</fullName>
    </recommendedName>
</protein>
<organism evidence="2 3">
    <name type="scientific">Prevotella denticola CRIS 18C-A</name>
    <dbReference type="NCBI Taxonomy" id="944557"/>
    <lineage>
        <taxon>Bacteria</taxon>
        <taxon>Pseudomonadati</taxon>
        <taxon>Bacteroidota</taxon>
        <taxon>Bacteroidia</taxon>
        <taxon>Bacteroidales</taxon>
        <taxon>Prevotellaceae</taxon>
        <taxon>Prevotella</taxon>
    </lineage>
</organism>
<evidence type="ECO:0008006" key="4">
    <source>
        <dbReference type="Google" id="ProtNLM"/>
    </source>
</evidence>
<name>F0H8C0_9BACT</name>
<proteinExistence type="predicted"/>
<evidence type="ECO:0000313" key="3">
    <source>
        <dbReference type="Proteomes" id="UP000003155"/>
    </source>
</evidence>
<keyword evidence="1" id="KW-0732">Signal</keyword>
<evidence type="ECO:0000313" key="2">
    <source>
        <dbReference type="EMBL" id="EGC85942.1"/>
    </source>
</evidence>
<keyword evidence="3" id="KW-1185">Reference proteome</keyword>
<evidence type="ECO:0000256" key="1">
    <source>
        <dbReference type="SAM" id="SignalP"/>
    </source>
</evidence>
<accession>F0H8C0</accession>
<dbReference type="Proteomes" id="UP000003155">
    <property type="component" value="Unassembled WGS sequence"/>
</dbReference>